<reference evidence="3 4" key="1">
    <citation type="submission" date="2017-02" db="EMBL/GenBank/DDBJ databases">
        <title>Legionella quilivanii strain from human: case report and whole genome sequencing analysis.</title>
        <authorList>
            <person name="Lalancette C."/>
            <person name="Leduc J.-M."/>
            <person name="Levesque S."/>
            <person name="Fournier E."/>
            <person name="Saoud J."/>
            <person name="Faucher S.P."/>
            <person name="Bernard K."/>
            <person name="Martineau C."/>
            <person name="Longtin J."/>
        </authorList>
    </citation>
    <scope>NUCLEOTIDE SEQUENCE [LARGE SCALE GENOMIC DNA]</scope>
    <source>
        <strain evidence="3 4">ID143958</strain>
    </source>
</reference>
<keyword evidence="1" id="KW-0175">Coiled coil</keyword>
<sequence length="384" mass="43821">MKLTNVIGALETLVVEYCAGQNVSFNMEAYNRDSIEGKSKRLGALVATAMKASYSERETLYNYVLYIISSLHSLHVIDESTRKFVLKPSLTKEEVLKAQNDFEDFLWNVITLLKTSQTSTIEISYNEQIIKMPGLLRRFGYYCYTGDLFCDPEKFILQLILKDKLPKERCREEAEICFAPSLIHVLDLQIKDLEKKLAETQQASEEEKKLRTQVEGLIREKDIAIEELKKTEELARQRLEESQKAQENLVAENRELRQENAEKEKIIAAKGLELAAKDKQLEAKDQQLAEKEQQLALMQKRIAALEQSSRNKDDACEKLQTELSAVRAFGAPFSLTAQLYGTNRHILMRNMNPKPEEDKKSKTAKDSDEFPGLQLGGFNGSLVD</sequence>
<comment type="caution">
    <text evidence="3">The sequence shown here is derived from an EMBL/GenBank/DDBJ whole genome shotgun (WGS) entry which is preliminary data.</text>
</comment>
<proteinExistence type="predicted"/>
<protein>
    <submittedName>
        <fullName evidence="3">Uncharacterized protein</fullName>
    </submittedName>
</protein>
<gene>
    <name evidence="3" type="ORF">B1207_01275</name>
</gene>
<dbReference type="EMBL" id="MVJN01000001">
    <property type="protein sequence ID" value="RAP38544.1"/>
    <property type="molecule type" value="Genomic_DNA"/>
</dbReference>
<name>A0A364LN99_9GAMM</name>
<evidence type="ECO:0000256" key="1">
    <source>
        <dbReference type="SAM" id="Coils"/>
    </source>
</evidence>
<accession>A0A364LN99</accession>
<dbReference type="RefSeq" id="WP_112218186.1">
    <property type="nucleotide sequence ID" value="NZ_MVJN01000001.1"/>
</dbReference>
<feature type="coiled-coil region" evidence="1">
    <location>
        <begin position="183"/>
        <end position="322"/>
    </location>
</feature>
<dbReference type="AlphaFoldDB" id="A0A364LN99"/>
<evidence type="ECO:0000313" key="4">
    <source>
        <dbReference type="Proteomes" id="UP000249458"/>
    </source>
</evidence>
<organism evidence="3 4">
    <name type="scientific">Legionella quinlivanii</name>
    <dbReference type="NCBI Taxonomy" id="45073"/>
    <lineage>
        <taxon>Bacteria</taxon>
        <taxon>Pseudomonadati</taxon>
        <taxon>Pseudomonadota</taxon>
        <taxon>Gammaproteobacteria</taxon>
        <taxon>Legionellales</taxon>
        <taxon>Legionellaceae</taxon>
        <taxon>Legionella</taxon>
    </lineage>
</organism>
<feature type="compositionally biased region" description="Gly residues" evidence="2">
    <location>
        <begin position="374"/>
        <end position="384"/>
    </location>
</feature>
<feature type="region of interest" description="Disordered" evidence="2">
    <location>
        <begin position="348"/>
        <end position="384"/>
    </location>
</feature>
<dbReference type="Proteomes" id="UP000249458">
    <property type="component" value="Unassembled WGS sequence"/>
</dbReference>
<feature type="compositionally biased region" description="Basic and acidic residues" evidence="2">
    <location>
        <begin position="354"/>
        <end position="368"/>
    </location>
</feature>
<evidence type="ECO:0000313" key="3">
    <source>
        <dbReference type="EMBL" id="RAP38544.1"/>
    </source>
</evidence>
<evidence type="ECO:0000256" key="2">
    <source>
        <dbReference type="SAM" id="MobiDB-lite"/>
    </source>
</evidence>